<evidence type="ECO:0000256" key="1">
    <source>
        <dbReference type="SAM" id="Phobius"/>
    </source>
</evidence>
<organism evidence="2 3">
    <name type="scientific">Calicophoron daubneyi</name>
    <name type="common">Rumen fluke</name>
    <name type="synonym">Paramphistomum daubneyi</name>
    <dbReference type="NCBI Taxonomy" id="300641"/>
    <lineage>
        <taxon>Eukaryota</taxon>
        <taxon>Metazoa</taxon>
        <taxon>Spiralia</taxon>
        <taxon>Lophotrochozoa</taxon>
        <taxon>Platyhelminthes</taxon>
        <taxon>Trematoda</taxon>
        <taxon>Digenea</taxon>
        <taxon>Plagiorchiida</taxon>
        <taxon>Pronocephalata</taxon>
        <taxon>Paramphistomoidea</taxon>
        <taxon>Paramphistomidae</taxon>
        <taxon>Calicophoron</taxon>
    </lineage>
</organism>
<keyword evidence="1" id="KW-0812">Transmembrane</keyword>
<keyword evidence="1" id="KW-0472">Membrane</keyword>
<gene>
    <name evidence="2" type="ORF">CDAUBV1_LOCUS13675</name>
</gene>
<dbReference type="Proteomes" id="UP001497525">
    <property type="component" value="Unassembled WGS sequence"/>
</dbReference>
<evidence type="ECO:0000313" key="2">
    <source>
        <dbReference type="EMBL" id="CAL5138800.1"/>
    </source>
</evidence>
<dbReference type="EMBL" id="CAXLJL010000534">
    <property type="protein sequence ID" value="CAL5138800.1"/>
    <property type="molecule type" value="Genomic_DNA"/>
</dbReference>
<sequence length="112" mass="12922">MCAQCFRLLSLFSALSLLLYLFINFHLETPRLFVPHLGFHLCHNHHSSLWYNHCLCFHFITTTFSPLWLCVYKTDVALFCKLIRCSSLSKTPALLITLCTFTNFLCSSSILA</sequence>
<name>A0AAV2TNF3_CALDB</name>
<evidence type="ECO:0000313" key="3">
    <source>
        <dbReference type="Proteomes" id="UP001497525"/>
    </source>
</evidence>
<reference evidence="2" key="1">
    <citation type="submission" date="2024-06" db="EMBL/GenBank/DDBJ databases">
        <authorList>
            <person name="Liu X."/>
            <person name="Lenzi L."/>
            <person name="Haldenby T S."/>
            <person name="Uol C."/>
        </authorList>
    </citation>
    <scope>NUCLEOTIDE SEQUENCE</scope>
</reference>
<accession>A0AAV2TNF3</accession>
<feature type="transmembrane region" description="Helical" evidence="1">
    <location>
        <begin position="50"/>
        <end position="72"/>
    </location>
</feature>
<feature type="transmembrane region" description="Helical" evidence="1">
    <location>
        <begin position="7"/>
        <end position="27"/>
    </location>
</feature>
<keyword evidence="1" id="KW-1133">Transmembrane helix</keyword>
<evidence type="ECO:0008006" key="4">
    <source>
        <dbReference type="Google" id="ProtNLM"/>
    </source>
</evidence>
<comment type="caution">
    <text evidence="2">The sequence shown here is derived from an EMBL/GenBank/DDBJ whole genome shotgun (WGS) entry which is preliminary data.</text>
</comment>
<protein>
    <recommendedName>
        <fullName evidence="4">Secreted protein</fullName>
    </recommendedName>
</protein>
<dbReference type="AlphaFoldDB" id="A0AAV2TNF3"/>
<proteinExistence type="predicted"/>
<feature type="transmembrane region" description="Helical" evidence="1">
    <location>
        <begin position="93"/>
        <end position="111"/>
    </location>
</feature>